<dbReference type="AlphaFoldDB" id="A0A226DHL0"/>
<accession>A0A226DHL0</accession>
<name>A0A226DHL0_FOLCA</name>
<keyword evidence="3" id="KW-1185">Reference proteome</keyword>
<organism evidence="2 3">
    <name type="scientific">Folsomia candida</name>
    <name type="common">Springtail</name>
    <dbReference type="NCBI Taxonomy" id="158441"/>
    <lineage>
        <taxon>Eukaryota</taxon>
        <taxon>Metazoa</taxon>
        <taxon>Ecdysozoa</taxon>
        <taxon>Arthropoda</taxon>
        <taxon>Hexapoda</taxon>
        <taxon>Collembola</taxon>
        <taxon>Entomobryomorpha</taxon>
        <taxon>Isotomoidea</taxon>
        <taxon>Isotomidae</taxon>
        <taxon>Proisotominae</taxon>
        <taxon>Folsomia</taxon>
    </lineage>
</organism>
<evidence type="ECO:0000313" key="3">
    <source>
        <dbReference type="Proteomes" id="UP000198287"/>
    </source>
</evidence>
<reference evidence="2 3" key="1">
    <citation type="submission" date="2015-12" db="EMBL/GenBank/DDBJ databases">
        <title>The genome of Folsomia candida.</title>
        <authorList>
            <person name="Faddeeva A."/>
            <person name="Derks M.F."/>
            <person name="Anvar Y."/>
            <person name="Smit S."/>
            <person name="Van Straalen N."/>
            <person name="Roelofs D."/>
        </authorList>
    </citation>
    <scope>NUCLEOTIDE SEQUENCE [LARGE SCALE GENOMIC DNA]</scope>
    <source>
        <strain evidence="2 3">VU population</strain>
        <tissue evidence="2">Whole body</tissue>
    </source>
</reference>
<gene>
    <name evidence="2" type="ORF">Fcan01_19861</name>
</gene>
<proteinExistence type="predicted"/>
<feature type="signal peptide" evidence="1">
    <location>
        <begin position="1"/>
        <end position="18"/>
    </location>
</feature>
<dbReference type="Proteomes" id="UP000198287">
    <property type="component" value="Unassembled WGS sequence"/>
</dbReference>
<evidence type="ECO:0000313" key="2">
    <source>
        <dbReference type="EMBL" id="OXA45045.1"/>
    </source>
</evidence>
<sequence length="133" mass="14588">MFAKYFLIAVLLVAGIQAMSMNPEEKLFFANIPIATNQTFNLVPLSCTLFGVLCPFGYTGPRGGVKRVDFQNTCIRQDAFTAYIEGLILHSWGFKSAKIGGGYLDVPKILEVIQPIFEESGAPIRVKGGVIRN</sequence>
<dbReference type="EMBL" id="LNIX01000018">
    <property type="protein sequence ID" value="OXA45045.1"/>
    <property type="molecule type" value="Genomic_DNA"/>
</dbReference>
<keyword evidence="1" id="KW-0732">Signal</keyword>
<feature type="chain" id="PRO_5013393533" evidence="1">
    <location>
        <begin position="19"/>
        <end position="133"/>
    </location>
</feature>
<comment type="caution">
    <text evidence="2">The sequence shown here is derived from an EMBL/GenBank/DDBJ whole genome shotgun (WGS) entry which is preliminary data.</text>
</comment>
<evidence type="ECO:0000256" key="1">
    <source>
        <dbReference type="SAM" id="SignalP"/>
    </source>
</evidence>
<protein>
    <submittedName>
        <fullName evidence="2">Uncharacterized protein</fullName>
    </submittedName>
</protein>